<evidence type="ECO:0000313" key="1">
    <source>
        <dbReference type="EMBL" id="GIY45485.1"/>
    </source>
</evidence>
<keyword evidence="2" id="KW-1185">Reference proteome</keyword>
<proteinExistence type="predicted"/>
<dbReference type="EMBL" id="BPLQ01009631">
    <property type="protein sequence ID" value="GIY45485.1"/>
    <property type="molecule type" value="Genomic_DNA"/>
</dbReference>
<evidence type="ECO:0000313" key="2">
    <source>
        <dbReference type="Proteomes" id="UP001054837"/>
    </source>
</evidence>
<name>A0AAV4TL08_9ARAC</name>
<accession>A0AAV4TL08</accession>
<sequence length="109" mass="13161">MGLLQTACLSDWLEFMIRVLRHDSHGACHSEPPLPKDAWRDKEWQGGLREIDWFEFMIRMLRHDSRGACHSEPPLPKDAWRDRERQGSLREMYFTGDFICTQKYWFKFK</sequence>
<comment type="caution">
    <text evidence="1">The sequence shown here is derived from an EMBL/GenBank/DDBJ whole genome shotgun (WGS) entry which is preliminary data.</text>
</comment>
<dbReference type="Proteomes" id="UP001054837">
    <property type="component" value="Unassembled WGS sequence"/>
</dbReference>
<protein>
    <submittedName>
        <fullName evidence="1">Uncharacterized protein</fullName>
    </submittedName>
</protein>
<dbReference type="AlphaFoldDB" id="A0AAV4TL08"/>
<gene>
    <name evidence="1" type="ORF">CDAR_264471</name>
</gene>
<reference evidence="1 2" key="1">
    <citation type="submission" date="2021-06" db="EMBL/GenBank/DDBJ databases">
        <title>Caerostris darwini draft genome.</title>
        <authorList>
            <person name="Kono N."/>
            <person name="Arakawa K."/>
        </authorList>
    </citation>
    <scope>NUCLEOTIDE SEQUENCE [LARGE SCALE GENOMIC DNA]</scope>
</reference>
<organism evidence="1 2">
    <name type="scientific">Caerostris darwini</name>
    <dbReference type="NCBI Taxonomy" id="1538125"/>
    <lineage>
        <taxon>Eukaryota</taxon>
        <taxon>Metazoa</taxon>
        <taxon>Ecdysozoa</taxon>
        <taxon>Arthropoda</taxon>
        <taxon>Chelicerata</taxon>
        <taxon>Arachnida</taxon>
        <taxon>Araneae</taxon>
        <taxon>Araneomorphae</taxon>
        <taxon>Entelegynae</taxon>
        <taxon>Araneoidea</taxon>
        <taxon>Araneidae</taxon>
        <taxon>Caerostris</taxon>
    </lineage>
</organism>